<comment type="caution">
    <text evidence="2">The sequence shown here is derived from an EMBL/GenBank/DDBJ whole genome shotgun (WGS) entry which is preliminary data.</text>
</comment>
<dbReference type="Proteomes" id="UP000005801">
    <property type="component" value="Unassembled WGS sequence"/>
</dbReference>
<protein>
    <submittedName>
        <fullName evidence="2">Uncharacterized protein</fullName>
    </submittedName>
</protein>
<gene>
    <name evidence="2" type="ORF">PPSIR1_38524</name>
</gene>
<dbReference type="STRING" id="391625.PPSIR1_38524"/>
<dbReference type="AlphaFoldDB" id="A6G8M8"/>
<evidence type="ECO:0000313" key="3">
    <source>
        <dbReference type="Proteomes" id="UP000005801"/>
    </source>
</evidence>
<name>A6G8M8_9BACT</name>
<feature type="compositionally biased region" description="Basic and acidic residues" evidence="1">
    <location>
        <begin position="119"/>
        <end position="136"/>
    </location>
</feature>
<evidence type="ECO:0000313" key="2">
    <source>
        <dbReference type="EMBL" id="EDM77805.1"/>
    </source>
</evidence>
<keyword evidence="3" id="KW-1185">Reference proteome</keyword>
<feature type="region of interest" description="Disordered" evidence="1">
    <location>
        <begin position="99"/>
        <end position="136"/>
    </location>
</feature>
<proteinExistence type="predicted"/>
<accession>A6G8M8</accession>
<reference evidence="2 3" key="1">
    <citation type="submission" date="2007-06" db="EMBL/GenBank/DDBJ databases">
        <authorList>
            <person name="Shimkets L."/>
            <person name="Ferriera S."/>
            <person name="Johnson J."/>
            <person name="Kravitz S."/>
            <person name="Beeson K."/>
            <person name="Sutton G."/>
            <person name="Rogers Y.-H."/>
            <person name="Friedman R."/>
            <person name="Frazier M."/>
            <person name="Venter J.C."/>
        </authorList>
    </citation>
    <scope>NUCLEOTIDE SEQUENCE [LARGE SCALE GENOMIC DNA]</scope>
    <source>
        <strain evidence="2 3">SIR-1</strain>
    </source>
</reference>
<organism evidence="2 3">
    <name type="scientific">Plesiocystis pacifica SIR-1</name>
    <dbReference type="NCBI Taxonomy" id="391625"/>
    <lineage>
        <taxon>Bacteria</taxon>
        <taxon>Pseudomonadati</taxon>
        <taxon>Myxococcota</taxon>
        <taxon>Polyangia</taxon>
        <taxon>Nannocystales</taxon>
        <taxon>Nannocystaceae</taxon>
        <taxon>Plesiocystis</taxon>
    </lineage>
</organism>
<dbReference type="EMBL" id="ABCS01000040">
    <property type="protein sequence ID" value="EDM77805.1"/>
    <property type="molecule type" value="Genomic_DNA"/>
</dbReference>
<sequence>MLENPEEYSFGDDPLAAGATEFPGASVEWKLPDLAIDPAERRLEVSVIVEDLWKVAAAWTTTRTDGEWCDFRLVGYDVYGEQVIAVGRRLVLVDQTEDSTYPKIPVDPPRVEQPSVRVEPPRPRVEPRSRREPNREAEWYERQRADAKIDAHLDRLAAANEAMLDHVSRALDMATSSIAAAPDLVRGAREIMRESINEQREMFDRYRDLQDGKSRVQEQVVREEHKTKRREQVVGLFHEVAKIGAALAGPVIQEGARIYLNPEARLITQYDRAQQAIGFIAHSLKTPTLLKIFQGKRDQVSAFLTVLNTAMITENEREALLELDPILPVLRSEAFEEAVSTQLRYAATYIMGRIAFYQIPYYAEGA</sequence>
<evidence type="ECO:0000256" key="1">
    <source>
        <dbReference type="SAM" id="MobiDB-lite"/>
    </source>
</evidence>